<dbReference type="InterPro" id="IPR028288">
    <property type="entry name" value="SCAR/WAVE_fam"/>
</dbReference>
<dbReference type="GO" id="GO:2000601">
    <property type="term" value="P:positive regulation of Arp2/3 complex-mediated actin nucleation"/>
    <property type="evidence" value="ECO:0007669"/>
    <property type="project" value="TreeGrafter"/>
</dbReference>
<dbReference type="AlphaFoldDB" id="A0A7N0U2S7"/>
<feature type="region of interest" description="Disordered" evidence="3">
    <location>
        <begin position="170"/>
        <end position="202"/>
    </location>
</feature>
<dbReference type="Gramene" id="Kaladp0053s0102.1.v1.1">
    <property type="protein sequence ID" value="Kaladp0053s0102.1.v1.1"/>
    <property type="gene ID" value="Kaladp0053s0102.v1.1"/>
</dbReference>
<comment type="function">
    <text evidence="2">Involved in regulation of actin and microtubule organization. Part of a WAVE complex that activates the Arp2/3 complex.</text>
</comment>
<feature type="compositionally biased region" description="Polar residues" evidence="3">
    <location>
        <begin position="228"/>
        <end position="237"/>
    </location>
</feature>
<feature type="compositionally biased region" description="Low complexity" evidence="3">
    <location>
        <begin position="514"/>
        <end position="523"/>
    </location>
</feature>
<feature type="compositionally biased region" description="Polar residues" evidence="3">
    <location>
        <begin position="858"/>
        <end position="870"/>
    </location>
</feature>
<feature type="compositionally biased region" description="Basic and acidic residues" evidence="3">
    <location>
        <begin position="297"/>
        <end position="315"/>
    </location>
</feature>
<dbReference type="Gene3D" id="1.20.5.340">
    <property type="match status" value="1"/>
</dbReference>
<dbReference type="GO" id="GO:0034237">
    <property type="term" value="F:protein kinase A regulatory subunit binding"/>
    <property type="evidence" value="ECO:0007669"/>
    <property type="project" value="TreeGrafter"/>
</dbReference>
<feature type="compositionally biased region" description="Low complexity" evidence="3">
    <location>
        <begin position="452"/>
        <end position="467"/>
    </location>
</feature>
<dbReference type="GO" id="GO:0071933">
    <property type="term" value="F:Arp2/3 complex binding"/>
    <property type="evidence" value="ECO:0007669"/>
    <property type="project" value="TreeGrafter"/>
</dbReference>
<comment type="subcellular location">
    <subcellularLocation>
        <location evidence="2">Cytoplasm</location>
        <location evidence="2">Cytoskeleton</location>
    </subcellularLocation>
</comment>
<dbReference type="EnsemblPlants" id="Kaladp0053s0102.1.v1.1">
    <property type="protein sequence ID" value="Kaladp0053s0102.1.v1.1"/>
    <property type="gene ID" value="Kaladp0053s0102.v1.1"/>
</dbReference>
<proteinExistence type="inferred from homology"/>
<comment type="similarity">
    <text evidence="1 2">Belongs to the SCAR/WAVE family.</text>
</comment>
<evidence type="ECO:0000313" key="5">
    <source>
        <dbReference type="Proteomes" id="UP000594263"/>
    </source>
</evidence>
<name>A0A7N0U2S7_KALFE</name>
<accession>A0A7N0U2S7</accession>
<keyword evidence="2" id="KW-0963">Cytoplasm</keyword>
<evidence type="ECO:0000256" key="3">
    <source>
        <dbReference type="SAM" id="MobiDB-lite"/>
    </source>
</evidence>
<keyword evidence="5" id="KW-1185">Reference proteome</keyword>
<feature type="compositionally biased region" description="Low complexity" evidence="3">
    <location>
        <begin position="740"/>
        <end position="751"/>
    </location>
</feature>
<feature type="region of interest" description="Disordered" evidence="3">
    <location>
        <begin position="612"/>
        <end position="633"/>
    </location>
</feature>
<dbReference type="PANTHER" id="PTHR12902">
    <property type="entry name" value="WASP-1"/>
    <property type="match status" value="1"/>
</dbReference>
<feature type="compositionally biased region" description="Polar residues" evidence="3">
    <location>
        <begin position="439"/>
        <end position="448"/>
    </location>
</feature>
<feature type="compositionally biased region" description="Basic and acidic residues" evidence="3">
    <location>
        <begin position="759"/>
        <end position="768"/>
    </location>
</feature>
<keyword evidence="2" id="KW-0009">Actin-binding</keyword>
<dbReference type="Proteomes" id="UP000594263">
    <property type="component" value="Unplaced"/>
</dbReference>
<dbReference type="GO" id="GO:0030036">
    <property type="term" value="P:actin cytoskeleton organization"/>
    <property type="evidence" value="ECO:0007669"/>
    <property type="project" value="UniProtKB-UniRule"/>
</dbReference>
<feature type="region of interest" description="Disordered" evidence="3">
    <location>
        <begin position="221"/>
        <end position="245"/>
    </location>
</feature>
<sequence length="1022" mass="112576">MPLERVVVRNEYGSGKPELYKGAADRGDPKAVFDGVAVAGLVGILRQLGDLAEFAAEVFHGLQEEVMATTARSRKLVARVQQIESAIPTLERAALAQKSHLHFCYTSGTEWHVHLQNQRNHLISGELPKFIMDSYEECREPPRLHLLDKFDSNGPGSCLKKYSDPTFFRRATPLSDKPAERAEKDKKRRRRKKKKHAQKNREIYNISISDGVARMQLVPPTVHESPAPSVSATNETPFKSGAEGRSRSFELRAGLDYIECVFDRDSTVKADEVEAKEEPQSSLRTLQPYETFNSDFSDNHDRAEDDEYHRDKSSLRYEASSSSTRVSWEEKTEIVNFKDYECLPSEDPVNDVLETTTATDHTDVVSTERAASQPEDIESDAEDFMDALNTIESEMEIESDYQAKREAGFSVSDGNYIPEIAQQRSPEPAALNSVRDLTPSASTPNSVRDLTPPASTPASESPGAASSNGLMNGESPQLAHPIAANGSPMAAVSQDASNLPSERSMNGARDSHESPSGSSGKSSVTFWTNGGLLGLQPSKPPDFRASTGASRSSTENETTRNIAENGRNPSAGIEASGAAHQELDNAPPMSGLAYRLFSSSSSFQRRLPSLRDYSSLPVGSPEHECVERKTATQKSLLNRSPKKFFTSGFDVNSPDSSPPLEHMKISFLPTGIVEASSLTLKFHDEGVNQEVYGDMLPSFQLVPDPCVHPRENGLDGSDSDDDTFGRSPQSRSDDCLDYQSESSSGRWESSETPVSNGHELYDDLRRMPSTESSSSYMDRDNAFHEHSLPDRANTRFAENKDMPFHATLSELPSFDAIKSSALQETEIGADMKRGKESLATFQFPNEDTPPPPPLPPSQWMSSKLQPTNLASDHRDLPAADPHQARGFKLTGFAGLEQQNLLSTWQPKILEIPTNPHKAAETTTLLPSTNKVQEEAQDDRKVFEEAKVHQAANEFDDKDDFLQQIRAQSVNLRRTSLTTSTRSNSMPAAPITNAKVSAILEKANAIRQVVASDDGEDDDTWSE</sequence>
<dbReference type="Gene3D" id="6.10.280.150">
    <property type="match status" value="1"/>
</dbReference>
<evidence type="ECO:0000256" key="2">
    <source>
        <dbReference type="RuleBase" id="RU367034"/>
    </source>
</evidence>
<dbReference type="OMA" id="HENADDM"/>
<feature type="region of interest" description="Disordered" evidence="3">
    <location>
        <begin position="415"/>
        <end position="573"/>
    </location>
</feature>
<evidence type="ECO:0000313" key="4">
    <source>
        <dbReference type="EnsemblPlants" id="Kaladp0053s0102.1.v1.1"/>
    </source>
</evidence>
<dbReference type="GO" id="GO:0003779">
    <property type="term" value="F:actin binding"/>
    <property type="evidence" value="ECO:0007669"/>
    <property type="project" value="UniProtKB-UniRule"/>
</dbReference>
<feature type="compositionally biased region" description="Polar residues" evidence="3">
    <location>
        <begin position="547"/>
        <end position="562"/>
    </location>
</feature>
<reference evidence="4" key="1">
    <citation type="submission" date="2021-01" db="UniProtKB">
        <authorList>
            <consortium name="EnsemblPlants"/>
        </authorList>
    </citation>
    <scope>IDENTIFICATION</scope>
</reference>
<feature type="region of interest" description="Disordered" evidence="3">
    <location>
        <begin position="836"/>
        <end position="881"/>
    </location>
</feature>
<feature type="compositionally biased region" description="Pro residues" evidence="3">
    <location>
        <begin position="847"/>
        <end position="856"/>
    </location>
</feature>
<feature type="compositionally biased region" description="Polar residues" evidence="3">
    <location>
        <begin position="494"/>
        <end position="504"/>
    </location>
</feature>
<keyword evidence="2" id="KW-0206">Cytoskeleton</keyword>
<dbReference type="PANTHER" id="PTHR12902:SF33">
    <property type="entry name" value="PROTEIN SCAR3"/>
    <property type="match status" value="1"/>
</dbReference>
<evidence type="ECO:0000256" key="1">
    <source>
        <dbReference type="ARBA" id="ARBA00006993"/>
    </source>
</evidence>
<dbReference type="GO" id="GO:0005856">
    <property type="term" value="C:cytoskeleton"/>
    <property type="evidence" value="ECO:0007669"/>
    <property type="project" value="UniProtKB-SubCell"/>
</dbReference>
<organism evidence="4 5">
    <name type="scientific">Kalanchoe fedtschenkoi</name>
    <name type="common">Lavender scallops</name>
    <name type="synonym">South American air plant</name>
    <dbReference type="NCBI Taxonomy" id="63787"/>
    <lineage>
        <taxon>Eukaryota</taxon>
        <taxon>Viridiplantae</taxon>
        <taxon>Streptophyta</taxon>
        <taxon>Embryophyta</taxon>
        <taxon>Tracheophyta</taxon>
        <taxon>Spermatophyta</taxon>
        <taxon>Magnoliopsida</taxon>
        <taxon>eudicotyledons</taxon>
        <taxon>Gunneridae</taxon>
        <taxon>Pentapetalae</taxon>
        <taxon>Saxifragales</taxon>
        <taxon>Crassulaceae</taxon>
        <taxon>Kalanchoe</taxon>
    </lineage>
</organism>
<feature type="region of interest" description="Disordered" evidence="3">
    <location>
        <begin position="291"/>
        <end position="323"/>
    </location>
</feature>
<protein>
    <recommendedName>
        <fullName evidence="2">Protein SCAR</fullName>
    </recommendedName>
    <alternativeName>
        <fullName evidence="2">Protein WAVE</fullName>
    </alternativeName>
</protein>
<feature type="compositionally biased region" description="Basic residues" evidence="3">
    <location>
        <begin position="186"/>
        <end position="198"/>
    </location>
</feature>
<feature type="compositionally biased region" description="Basic and acidic residues" evidence="3">
    <location>
        <begin position="621"/>
        <end position="630"/>
    </location>
</feature>
<feature type="region of interest" description="Disordered" evidence="3">
    <location>
        <begin position="703"/>
        <end position="780"/>
    </location>
</feature>